<dbReference type="InterPro" id="IPR032675">
    <property type="entry name" value="LRR_dom_sf"/>
</dbReference>
<dbReference type="SUPFAM" id="SSF52047">
    <property type="entry name" value="RNI-like"/>
    <property type="match status" value="1"/>
</dbReference>
<dbReference type="PANTHER" id="PTHR24113:SF15">
    <property type="entry name" value="NACHT DOMAIN-CONTAINING PROTEIN"/>
    <property type="match status" value="1"/>
</dbReference>
<sequence>MELNSTLTSLNLNSNYLKVIQPLSIKNNSTLKKLSIKKNEITDDGANFILTFFNSLTHLNFEGNLIGNNGVKLFSEALFHNSRLTKINLSNNKINTDGAKSISECLKHNSTLTSLNLSCNKIDVDGAKEISDMLKHNSILTHLYLQGIKLI</sequence>
<dbReference type="GO" id="GO:0005829">
    <property type="term" value="C:cytosol"/>
    <property type="evidence" value="ECO:0007669"/>
    <property type="project" value="TreeGrafter"/>
</dbReference>
<dbReference type="GO" id="GO:0031267">
    <property type="term" value="F:small GTPase binding"/>
    <property type="evidence" value="ECO:0007669"/>
    <property type="project" value="TreeGrafter"/>
</dbReference>
<dbReference type="SMART" id="SM00368">
    <property type="entry name" value="LRR_RI"/>
    <property type="match status" value="4"/>
</dbReference>
<dbReference type="GO" id="GO:0005634">
    <property type="term" value="C:nucleus"/>
    <property type="evidence" value="ECO:0007669"/>
    <property type="project" value="TreeGrafter"/>
</dbReference>
<dbReference type="InterPro" id="IPR001611">
    <property type="entry name" value="Leu-rich_rpt"/>
</dbReference>
<dbReference type="GO" id="GO:0005096">
    <property type="term" value="F:GTPase activator activity"/>
    <property type="evidence" value="ECO:0007669"/>
    <property type="project" value="InterPro"/>
</dbReference>
<dbReference type="EMBL" id="GIBP01008215">
    <property type="protein sequence ID" value="NDV37184.1"/>
    <property type="molecule type" value="Transcribed_RNA"/>
</dbReference>
<dbReference type="Gene3D" id="3.80.10.10">
    <property type="entry name" value="Ribonuclease Inhibitor"/>
    <property type="match status" value="1"/>
</dbReference>
<dbReference type="GO" id="GO:0006913">
    <property type="term" value="P:nucleocytoplasmic transport"/>
    <property type="evidence" value="ECO:0007669"/>
    <property type="project" value="TreeGrafter"/>
</dbReference>
<accession>A0A6B2LJM9</accession>
<dbReference type="Pfam" id="PF13516">
    <property type="entry name" value="LRR_6"/>
    <property type="match status" value="4"/>
</dbReference>
<name>A0A6B2LJM9_9EUKA</name>
<dbReference type="AlphaFoldDB" id="A0A6B2LJM9"/>
<dbReference type="InterPro" id="IPR027038">
    <property type="entry name" value="RanGap"/>
</dbReference>
<proteinExistence type="predicted"/>
<evidence type="ECO:0000313" key="1">
    <source>
        <dbReference type="EMBL" id="NDV37184.1"/>
    </source>
</evidence>
<organism evidence="1">
    <name type="scientific">Arcella intermedia</name>
    <dbReference type="NCBI Taxonomy" id="1963864"/>
    <lineage>
        <taxon>Eukaryota</taxon>
        <taxon>Amoebozoa</taxon>
        <taxon>Tubulinea</taxon>
        <taxon>Elardia</taxon>
        <taxon>Arcellinida</taxon>
        <taxon>Sphaerothecina</taxon>
        <taxon>Arcellidae</taxon>
        <taxon>Arcella</taxon>
    </lineage>
</organism>
<protein>
    <submittedName>
        <fullName evidence="1">Uncharacterized protein</fullName>
    </submittedName>
</protein>
<dbReference type="PANTHER" id="PTHR24113">
    <property type="entry name" value="RAN GTPASE-ACTIVATING PROTEIN 1"/>
    <property type="match status" value="1"/>
</dbReference>
<reference evidence="1" key="1">
    <citation type="journal article" date="2020" name="J. Eukaryot. Microbiol.">
        <title>De novo Sequencing, Assembly and Annotation of the Transcriptome for the Free-Living Testate Amoeba Arcella intermedia.</title>
        <authorList>
            <person name="Ribeiro G.M."/>
            <person name="Porfirio-Sousa A.L."/>
            <person name="Maurer-Alcala X.X."/>
            <person name="Katz L.A."/>
            <person name="Lahr D.J.G."/>
        </authorList>
    </citation>
    <scope>NUCLEOTIDE SEQUENCE</scope>
</reference>
<dbReference type="GO" id="GO:0048471">
    <property type="term" value="C:perinuclear region of cytoplasm"/>
    <property type="evidence" value="ECO:0007669"/>
    <property type="project" value="TreeGrafter"/>
</dbReference>